<dbReference type="GO" id="GO:0004714">
    <property type="term" value="F:transmembrane receptor protein tyrosine kinase activity"/>
    <property type="evidence" value="ECO:0007669"/>
    <property type="project" value="TreeGrafter"/>
</dbReference>
<dbReference type="InterPro" id="IPR050122">
    <property type="entry name" value="RTK"/>
</dbReference>
<proteinExistence type="predicted"/>
<dbReference type="Gene3D" id="1.10.510.10">
    <property type="entry name" value="Transferase(Phosphotransferase) domain 1"/>
    <property type="match status" value="1"/>
</dbReference>
<evidence type="ECO:0000313" key="10">
    <source>
        <dbReference type="EMBL" id="KAJ1373186.1"/>
    </source>
</evidence>
<evidence type="ECO:0000256" key="3">
    <source>
        <dbReference type="ARBA" id="ARBA00022741"/>
    </source>
</evidence>
<dbReference type="GO" id="GO:0016477">
    <property type="term" value="P:cell migration"/>
    <property type="evidence" value="ECO:0007669"/>
    <property type="project" value="TreeGrafter"/>
</dbReference>
<dbReference type="InterPro" id="IPR000719">
    <property type="entry name" value="Prot_kinase_dom"/>
</dbReference>
<keyword evidence="8" id="KW-0472">Membrane</keyword>
<dbReference type="GO" id="GO:0043235">
    <property type="term" value="C:receptor complex"/>
    <property type="evidence" value="ECO:0007669"/>
    <property type="project" value="TreeGrafter"/>
</dbReference>
<dbReference type="CDD" id="cd00192">
    <property type="entry name" value="PTKc"/>
    <property type="match status" value="1"/>
</dbReference>
<comment type="subcellular location">
    <subcellularLocation>
        <location evidence="1">Membrane</location>
        <topology evidence="1">Single-pass membrane protein</topology>
    </subcellularLocation>
</comment>
<dbReference type="PANTHER" id="PTHR24416:SF564">
    <property type="entry name" value="MACROPHAGE-STIMULATING PROTEIN RECEPTOR"/>
    <property type="match status" value="1"/>
</dbReference>
<keyword evidence="6" id="KW-0829">Tyrosine-protein kinase</keyword>
<dbReference type="InterPro" id="IPR011009">
    <property type="entry name" value="Kinase-like_dom_sf"/>
</dbReference>
<dbReference type="InterPro" id="IPR001245">
    <property type="entry name" value="Ser-Thr/Tyr_kinase_cat_dom"/>
</dbReference>
<dbReference type="InterPro" id="IPR015943">
    <property type="entry name" value="WD40/YVTN_repeat-like_dom_sf"/>
</dbReference>
<dbReference type="InterPro" id="IPR036352">
    <property type="entry name" value="Semap_dom_sf"/>
</dbReference>
<keyword evidence="8" id="KW-1133">Transmembrane helix</keyword>
<evidence type="ECO:0000259" key="9">
    <source>
        <dbReference type="PROSITE" id="PS50011"/>
    </source>
</evidence>
<dbReference type="AlphaFoldDB" id="A0AAD5RBV0"/>
<accession>A0AAD5RBV0</accession>
<dbReference type="Gene3D" id="2.130.10.10">
    <property type="entry name" value="YVTN repeat-like/Quinoprotein amine dehydrogenase"/>
    <property type="match status" value="1"/>
</dbReference>
<dbReference type="GO" id="GO:0005524">
    <property type="term" value="F:ATP binding"/>
    <property type="evidence" value="ECO:0007669"/>
    <property type="project" value="UniProtKB-UniRule"/>
</dbReference>
<keyword evidence="8" id="KW-0812">Transmembrane</keyword>
<keyword evidence="11" id="KW-1185">Reference proteome</keyword>
<feature type="transmembrane region" description="Helical" evidence="8">
    <location>
        <begin position="555"/>
        <end position="576"/>
    </location>
</feature>
<name>A0AAD5RBV0_PARTN</name>
<keyword evidence="4" id="KW-0418">Kinase</keyword>
<dbReference type="PANTHER" id="PTHR24416">
    <property type="entry name" value="TYROSINE-PROTEIN KINASE RECEPTOR"/>
    <property type="match status" value="1"/>
</dbReference>
<evidence type="ECO:0000256" key="6">
    <source>
        <dbReference type="ARBA" id="ARBA00023137"/>
    </source>
</evidence>
<dbReference type="Pfam" id="PF07714">
    <property type="entry name" value="PK_Tyr_Ser-Thr"/>
    <property type="match status" value="1"/>
</dbReference>
<dbReference type="InterPro" id="IPR017441">
    <property type="entry name" value="Protein_kinase_ATP_BS"/>
</dbReference>
<reference evidence="10" key="1">
    <citation type="submission" date="2021-06" db="EMBL/GenBank/DDBJ databases">
        <title>Parelaphostrongylus tenuis whole genome reference sequence.</title>
        <authorList>
            <person name="Garwood T.J."/>
            <person name="Larsen P.A."/>
            <person name="Fountain-Jones N.M."/>
            <person name="Garbe J.R."/>
            <person name="Macchietto M.G."/>
            <person name="Kania S.A."/>
            <person name="Gerhold R.W."/>
            <person name="Richards J.E."/>
            <person name="Wolf T.M."/>
        </authorList>
    </citation>
    <scope>NUCLEOTIDE SEQUENCE</scope>
    <source>
        <strain evidence="10">MNPRO001-30</strain>
        <tissue evidence="10">Meninges</tissue>
    </source>
</reference>
<protein>
    <recommendedName>
        <fullName evidence="9">Protein kinase domain-containing protein</fullName>
    </recommendedName>
</protein>
<evidence type="ECO:0000256" key="5">
    <source>
        <dbReference type="ARBA" id="ARBA00022840"/>
    </source>
</evidence>
<dbReference type="PROSITE" id="PS50011">
    <property type="entry name" value="PROTEIN_KINASE_DOM"/>
    <property type="match status" value="1"/>
</dbReference>
<evidence type="ECO:0000256" key="7">
    <source>
        <dbReference type="PROSITE-ProRule" id="PRU10141"/>
    </source>
</evidence>
<dbReference type="PRINTS" id="PR00109">
    <property type="entry name" value="TYRKINASE"/>
</dbReference>
<feature type="binding site" evidence="7">
    <location>
        <position position="685"/>
    </location>
    <ligand>
        <name>ATP</name>
        <dbReference type="ChEBI" id="CHEBI:30616"/>
    </ligand>
</feature>
<dbReference type="GO" id="GO:0005886">
    <property type="term" value="C:plasma membrane"/>
    <property type="evidence" value="ECO:0007669"/>
    <property type="project" value="TreeGrafter"/>
</dbReference>
<evidence type="ECO:0000256" key="4">
    <source>
        <dbReference type="ARBA" id="ARBA00022777"/>
    </source>
</evidence>
<keyword evidence="5 7" id="KW-0067">ATP-binding</keyword>
<dbReference type="SUPFAM" id="SSF56112">
    <property type="entry name" value="Protein kinase-like (PK-like)"/>
    <property type="match status" value="1"/>
</dbReference>
<dbReference type="FunFam" id="1.10.510.10:FF:000554">
    <property type="entry name" value="Predicted protein"/>
    <property type="match status" value="1"/>
</dbReference>
<dbReference type="PROSITE" id="PS00107">
    <property type="entry name" value="PROTEIN_KINASE_ATP"/>
    <property type="match status" value="1"/>
</dbReference>
<dbReference type="Proteomes" id="UP001196413">
    <property type="component" value="Unassembled WGS sequence"/>
</dbReference>
<dbReference type="EMBL" id="JAHQIW010007236">
    <property type="protein sequence ID" value="KAJ1373186.1"/>
    <property type="molecule type" value="Genomic_DNA"/>
</dbReference>
<comment type="caution">
    <text evidence="10">The sequence shown here is derived from an EMBL/GenBank/DDBJ whole genome shotgun (WGS) entry which is preliminary data.</text>
</comment>
<dbReference type="GO" id="GO:0007169">
    <property type="term" value="P:cell surface receptor protein tyrosine kinase signaling pathway"/>
    <property type="evidence" value="ECO:0007669"/>
    <property type="project" value="TreeGrafter"/>
</dbReference>
<evidence type="ECO:0000256" key="8">
    <source>
        <dbReference type="SAM" id="Phobius"/>
    </source>
</evidence>
<dbReference type="SUPFAM" id="SSF101912">
    <property type="entry name" value="Sema domain"/>
    <property type="match status" value="1"/>
</dbReference>
<evidence type="ECO:0000256" key="2">
    <source>
        <dbReference type="ARBA" id="ARBA00022679"/>
    </source>
</evidence>
<evidence type="ECO:0000256" key="1">
    <source>
        <dbReference type="ARBA" id="ARBA00004167"/>
    </source>
</evidence>
<evidence type="ECO:0000313" key="11">
    <source>
        <dbReference type="Proteomes" id="UP001196413"/>
    </source>
</evidence>
<keyword evidence="3 7" id="KW-0547">Nucleotide-binding</keyword>
<sequence length="952" mass="107378">MIYDQQSITDQHSGRGSALTIPLLRPVSGGGYIEFRFLSQFQLFYCDSSHCSLCTLSANDSSCAALSISWNDVEVSSMTSVSVARSSANLLVRVAEPRRAAVLSYSLRLTENMVPHQVATDPPYISDFSTVEGFSRGKHTYFVGSAFQPYEPFINANLQDENRTIAKITRICNFDATPELESRMDVAIQCGTDGVNQRVEASSYDPYQDQLTVIVASTTSSPTKRAICVLSMADVEERFERDWALCQKSTLRDGAVSCEVATTETVLDDQCYIFTRRADAFRMQICTRFGQDAYHVYENCNLHRYAESSYRYSCLETDLDHIFSLIPDQRHGAYFIGGYAKGLTIILRIPMSNAQHHFNSPTLWRRSTFPVTRFPIGMNDSGEAIFILNSSVVTLTPISCGGLYSTCDDLKRGGWFDPMSCVWCSDDQRQFVTSASDKLCFQPLVGVCPPIVDHANRNDNHSEWEVYGSNFDILENIKIYVCDQLCTINKLMSTSSRLSCILLDDSVHDTSCPIRVVGRLANYDDFTLYVKKTTHSVALMTDHLSRAKSSRTWKIALAIIVVVLILIVLGIIIYLARNRMRFSNVEPMPGFEELSTTKSRIFVTSKPEKSNPLILLSAGNSSKNEACLMDYLSPYEDMFKSIDDRLKIDVSLLHFETEIGRGHFGIVSRATYTPTNGTTKKVACKFLKESVAGVGDFILEGLTMGRFNHPHLMQLLGIAFADGRIPIIVTDYMENGDLRSYLRDISKVITIRKLLRFACQIAEGMKHLHLCRSVHCDLAARNCMLDADLNIKIGDFGLCRRVNDESESYKPSHKHRDVPFPWMAPEAIRSETFTFQNDVWAYGVVLWELTTRGLTPYAGKNGIEILEFLRDNNRLEMPEYCPTQMYDEIMLPCWHADPQQRPTFVDLVTLVNNLITCMESSQLNRLSCNYEKLSTVHVDSTSIQSNGFEHFI</sequence>
<keyword evidence="2" id="KW-0808">Transferase</keyword>
<dbReference type="GO" id="GO:0007399">
    <property type="term" value="P:nervous system development"/>
    <property type="evidence" value="ECO:0007669"/>
    <property type="project" value="TreeGrafter"/>
</dbReference>
<organism evidence="10 11">
    <name type="scientific">Parelaphostrongylus tenuis</name>
    <name type="common">Meningeal worm</name>
    <dbReference type="NCBI Taxonomy" id="148309"/>
    <lineage>
        <taxon>Eukaryota</taxon>
        <taxon>Metazoa</taxon>
        <taxon>Ecdysozoa</taxon>
        <taxon>Nematoda</taxon>
        <taxon>Chromadorea</taxon>
        <taxon>Rhabditida</taxon>
        <taxon>Rhabditina</taxon>
        <taxon>Rhabditomorpha</taxon>
        <taxon>Strongyloidea</taxon>
        <taxon>Metastrongylidae</taxon>
        <taxon>Parelaphostrongylus</taxon>
    </lineage>
</organism>
<gene>
    <name evidence="10" type="ORF">KIN20_035532</name>
</gene>
<feature type="domain" description="Protein kinase" evidence="9">
    <location>
        <begin position="653"/>
        <end position="915"/>
    </location>
</feature>